<feature type="chain" id="PRO_5042994997" evidence="2">
    <location>
        <begin position="20"/>
        <end position="649"/>
    </location>
</feature>
<feature type="compositionally biased region" description="Polar residues" evidence="1">
    <location>
        <begin position="67"/>
        <end position="79"/>
    </location>
</feature>
<gene>
    <name evidence="3" type="ORF">GRF29_213g1012109</name>
</gene>
<sequence>MRYALSGSLTALSFSLTNALKVDQFEGCATVVTHTRYVYATIQPSVSYSAGGSGSPAPGSSDAKNPSADSASEGSFGNDTADTYDAVHPSVSSDCSDSTMSSSSKASVSTGASAATGYWSSYGVGVSTSTGFSTVVVSTPAGSYAAAVSASTPCSSSTGIFTPVTRSWSSYSAVFANTSTSAYPAGASYPAGVSYSAGVSPSAKVYSASISSHANASTSAVSVSSGVPSAPVTVSPTDSPVVSSTDSPVVSSTDSPVVSSTDSSVVSSTDSSTVSLTDSSAPSITSLIASSLVPSTVPATATGTYGPNVIPEGHFDGEAAPSGWLGTRKNVGESAQSAPYVMSSTVTKDKFYAAHVSYVVGPLNWKGKYHLSFYHELVTPLPEDVECSLSVGMGIDSLTKVKLTASDASKGWQKVEVNDIAINSAINELSFDYYCNSNQFFEDGGKAEFWLDTVDMYEQIPPVTTPSKVCSTSAPTGTPGANIIFGGSIDNWAAGSTVVGWDWQRVTSVKNIGDLAHSSPNVLANRIDELLPFASIFVDIQPRSLTAKYTISFWVRFIYTNMPENSKPTLATSVGAYQKNRHEFKASDIEKGWTHIEIKDVGIEKFSDRLDFNFFDYNYPAQLVPDGAIEYWLDDVEMYEQPPPIVTCL</sequence>
<keyword evidence="4" id="KW-1185">Reference proteome</keyword>
<dbReference type="EMBL" id="WVTA01000017">
    <property type="protein sequence ID" value="KAK3201087.1"/>
    <property type="molecule type" value="Genomic_DNA"/>
</dbReference>
<name>A0AAN6LNE2_9PLEO</name>
<dbReference type="Proteomes" id="UP001280581">
    <property type="component" value="Unassembled WGS sequence"/>
</dbReference>
<accession>A0AAN6LNE2</accession>
<comment type="caution">
    <text evidence="3">The sequence shown here is derived from an EMBL/GenBank/DDBJ whole genome shotgun (WGS) entry which is preliminary data.</text>
</comment>
<organism evidence="3 4">
    <name type="scientific">Pseudopithomyces chartarum</name>
    <dbReference type="NCBI Taxonomy" id="1892770"/>
    <lineage>
        <taxon>Eukaryota</taxon>
        <taxon>Fungi</taxon>
        <taxon>Dikarya</taxon>
        <taxon>Ascomycota</taxon>
        <taxon>Pezizomycotina</taxon>
        <taxon>Dothideomycetes</taxon>
        <taxon>Pleosporomycetidae</taxon>
        <taxon>Pleosporales</taxon>
        <taxon>Massarineae</taxon>
        <taxon>Didymosphaeriaceae</taxon>
        <taxon>Pseudopithomyces</taxon>
    </lineage>
</organism>
<feature type="signal peptide" evidence="2">
    <location>
        <begin position="1"/>
        <end position="19"/>
    </location>
</feature>
<feature type="region of interest" description="Disordered" evidence="1">
    <location>
        <begin position="225"/>
        <end position="279"/>
    </location>
</feature>
<feature type="compositionally biased region" description="Low complexity" evidence="1">
    <location>
        <begin position="48"/>
        <end position="63"/>
    </location>
</feature>
<keyword evidence="2" id="KW-0732">Signal</keyword>
<evidence type="ECO:0000313" key="4">
    <source>
        <dbReference type="Proteomes" id="UP001280581"/>
    </source>
</evidence>
<evidence type="ECO:0000256" key="1">
    <source>
        <dbReference type="SAM" id="MobiDB-lite"/>
    </source>
</evidence>
<protein>
    <submittedName>
        <fullName evidence="3">Uncharacterized protein</fullName>
    </submittedName>
</protein>
<evidence type="ECO:0000313" key="3">
    <source>
        <dbReference type="EMBL" id="KAK3201087.1"/>
    </source>
</evidence>
<dbReference type="AlphaFoldDB" id="A0AAN6LNE2"/>
<reference evidence="3 4" key="1">
    <citation type="submission" date="2021-02" db="EMBL/GenBank/DDBJ databases">
        <title>Genome assembly of Pseudopithomyces chartarum.</title>
        <authorList>
            <person name="Jauregui R."/>
            <person name="Singh J."/>
            <person name="Voisey C."/>
        </authorList>
    </citation>
    <scope>NUCLEOTIDE SEQUENCE [LARGE SCALE GENOMIC DNA]</scope>
    <source>
        <strain evidence="3 4">AGR01</strain>
    </source>
</reference>
<evidence type="ECO:0000256" key="2">
    <source>
        <dbReference type="SAM" id="SignalP"/>
    </source>
</evidence>
<feature type="region of interest" description="Disordered" evidence="1">
    <location>
        <begin position="48"/>
        <end position="79"/>
    </location>
</feature>
<proteinExistence type="predicted"/>